<accession>A0AAW1ACG4</accession>
<comment type="caution">
    <text evidence="1">The sequence shown here is derived from an EMBL/GenBank/DDBJ whole genome shotgun (WGS) entry which is preliminary data.</text>
</comment>
<organism evidence="1 2">
    <name type="scientific">Tetragonisca angustula</name>
    <dbReference type="NCBI Taxonomy" id="166442"/>
    <lineage>
        <taxon>Eukaryota</taxon>
        <taxon>Metazoa</taxon>
        <taxon>Ecdysozoa</taxon>
        <taxon>Arthropoda</taxon>
        <taxon>Hexapoda</taxon>
        <taxon>Insecta</taxon>
        <taxon>Pterygota</taxon>
        <taxon>Neoptera</taxon>
        <taxon>Endopterygota</taxon>
        <taxon>Hymenoptera</taxon>
        <taxon>Apocrita</taxon>
        <taxon>Aculeata</taxon>
        <taxon>Apoidea</taxon>
        <taxon>Anthophila</taxon>
        <taxon>Apidae</taxon>
        <taxon>Tetragonisca</taxon>
    </lineage>
</organism>
<keyword evidence="2" id="KW-1185">Reference proteome</keyword>
<proteinExistence type="predicted"/>
<dbReference type="Proteomes" id="UP001432146">
    <property type="component" value="Unassembled WGS sequence"/>
</dbReference>
<protein>
    <submittedName>
        <fullName evidence="1">Uncharacterized protein</fullName>
    </submittedName>
</protein>
<sequence length="47" mass="5580">MFRFLITLGIGIYTGIYISQNYEIPRVDDPSKIIERIKEIADEYKKK</sequence>
<dbReference type="Pfam" id="PF15054">
    <property type="entry name" value="DUF4535"/>
    <property type="match status" value="1"/>
</dbReference>
<gene>
    <name evidence="1" type="ORF">QLX08_002087</name>
</gene>
<name>A0AAW1ACG4_9HYME</name>
<dbReference type="AlphaFoldDB" id="A0AAW1ACG4"/>
<evidence type="ECO:0000313" key="1">
    <source>
        <dbReference type="EMBL" id="KAK9307684.1"/>
    </source>
</evidence>
<reference evidence="1 2" key="1">
    <citation type="submission" date="2024-05" db="EMBL/GenBank/DDBJ databases">
        <title>The nuclear and mitochondrial genome assemblies of Tetragonisca angustula (Apidae: Meliponini), a tiny yet remarkable pollinator in the Neotropics.</title>
        <authorList>
            <person name="Ferrari R."/>
            <person name="Ricardo P.C."/>
            <person name="Dias F.C."/>
            <person name="Araujo N.S."/>
            <person name="Soares D.O."/>
            <person name="Zhou Q.-S."/>
            <person name="Zhu C.-D."/>
            <person name="Coutinho L."/>
            <person name="Airas M.C."/>
            <person name="Batista T.M."/>
        </authorList>
    </citation>
    <scope>NUCLEOTIDE SEQUENCE [LARGE SCALE GENOMIC DNA]</scope>
    <source>
        <strain evidence="1">ASF017062</strain>
        <tissue evidence="1">Abdomen</tissue>
    </source>
</reference>
<dbReference type="InterPro" id="IPR027854">
    <property type="entry name" value="STMP1"/>
</dbReference>
<dbReference type="EMBL" id="JAWNGG020000027">
    <property type="protein sequence ID" value="KAK9307684.1"/>
    <property type="molecule type" value="Genomic_DNA"/>
</dbReference>
<evidence type="ECO:0000313" key="2">
    <source>
        <dbReference type="Proteomes" id="UP001432146"/>
    </source>
</evidence>